<comment type="caution">
    <text evidence="3">The sequence shown here is derived from an EMBL/GenBank/DDBJ whole genome shotgun (WGS) entry which is preliminary data.</text>
</comment>
<dbReference type="PANTHER" id="PTHR10803:SF3">
    <property type="entry name" value="ATPASE GET3"/>
    <property type="match status" value="1"/>
</dbReference>
<dbReference type="AlphaFoldDB" id="A0ABD5VIH4"/>
<feature type="domain" description="ArsA/GET3 Anion-transporting ATPase-like" evidence="2">
    <location>
        <begin position="3"/>
        <end position="312"/>
    </location>
</feature>
<dbReference type="InterPro" id="IPR025723">
    <property type="entry name" value="ArsA/GET3_ATPase-like"/>
</dbReference>
<evidence type="ECO:0000259" key="2">
    <source>
        <dbReference type="Pfam" id="PF02374"/>
    </source>
</evidence>
<name>A0ABD5VIH4_9EURY</name>
<reference evidence="3 4" key="1">
    <citation type="journal article" date="2019" name="Int. J. Syst. Evol. Microbiol.">
        <title>The Global Catalogue of Microorganisms (GCM) 10K type strain sequencing project: providing services to taxonomists for standard genome sequencing and annotation.</title>
        <authorList>
            <consortium name="The Broad Institute Genomics Platform"/>
            <consortium name="The Broad Institute Genome Sequencing Center for Infectious Disease"/>
            <person name="Wu L."/>
            <person name="Ma J."/>
        </authorList>
    </citation>
    <scope>NUCLEOTIDE SEQUENCE [LARGE SCALE GENOMIC DNA]</scope>
    <source>
        <strain evidence="3 4">GX26</strain>
    </source>
</reference>
<proteinExistence type="inferred from homology"/>
<dbReference type="PANTHER" id="PTHR10803">
    <property type="entry name" value="ARSENICAL PUMP-DRIVING ATPASE ARSENITE-TRANSLOCATING ATPASE"/>
    <property type="match status" value="1"/>
</dbReference>
<dbReference type="SUPFAM" id="SSF52540">
    <property type="entry name" value="P-loop containing nucleoside triphosphate hydrolases"/>
    <property type="match status" value="1"/>
</dbReference>
<evidence type="ECO:0000313" key="3">
    <source>
        <dbReference type="EMBL" id="MFC6955342.1"/>
    </source>
</evidence>
<dbReference type="Proteomes" id="UP001596395">
    <property type="component" value="Unassembled WGS sequence"/>
</dbReference>
<organism evidence="3 4">
    <name type="scientific">Halorubellus litoreus</name>
    <dbReference type="NCBI Taxonomy" id="755308"/>
    <lineage>
        <taxon>Archaea</taxon>
        <taxon>Methanobacteriati</taxon>
        <taxon>Methanobacteriota</taxon>
        <taxon>Stenosarchaea group</taxon>
        <taxon>Halobacteria</taxon>
        <taxon>Halobacteriales</taxon>
        <taxon>Halorubellaceae</taxon>
        <taxon>Halorubellus</taxon>
    </lineage>
</organism>
<accession>A0ABD5VIH4</accession>
<dbReference type="Pfam" id="PF02374">
    <property type="entry name" value="ArsA_ATPase"/>
    <property type="match status" value="1"/>
</dbReference>
<evidence type="ECO:0000313" key="4">
    <source>
        <dbReference type="Proteomes" id="UP001596395"/>
    </source>
</evidence>
<dbReference type="InterPro" id="IPR027417">
    <property type="entry name" value="P-loop_NTPase"/>
</dbReference>
<dbReference type="EMBL" id="JBHSXN010000006">
    <property type="protein sequence ID" value="MFC6955342.1"/>
    <property type="molecule type" value="Genomic_DNA"/>
</dbReference>
<keyword evidence="4" id="KW-1185">Reference proteome</keyword>
<sequence>MQQYVFYGGKGGVGKTTAAAATALAAADRGERTLVVSTDPAHSLADAYGLEPGTGRRQITDGLWMIEVGPEAGERTYRTVLESVADELRSAGIRLDDEEIERLFAAGIAPGSDELAALECIAGTLDEDFDRVVVDTAPTGHTLRLLDLPDVLRETLAATSSLRGQVRRLVDGARSAVFGPAYYAFGRGGDDADEESLSALADRMAAVRDLVRAPDRAEFRVVTTPEPMAVAETRRFVEELARDDVPVETVVVNRVLRDVDADCERCRTRAVQHAEQLRALREAFPGRAVVELPEFDADADQRTALGDLGARLVADY</sequence>
<protein>
    <submittedName>
        <fullName evidence="3">ArsA family ATPase</fullName>
    </submittedName>
</protein>
<gene>
    <name evidence="3" type="ORF">ACFQGB_20970</name>
</gene>
<dbReference type="Gene3D" id="3.40.50.300">
    <property type="entry name" value="P-loop containing nucleotide triphosphate hydrolases"/>
    <property type="match status" value="1"/>
</dbReference>
<dbReference type="CDD" id="cd02035">
    <property type="entry name" value="ArsA"/>
    <property type="match status" value="1"/>
</dbReference>
<dbReference type="InterPro" id="IPR016300">
    <property type="entry name" value="ATPase_ArsA/GET3"/>
</dbReference>
<dbReference type="RefSeq" id="WP_336352271.1">
    <property type="nucleotide sequence ID" value="NZ_JAZAQL010000006.1"/>
</dbReference>
<evidence type="ECO:0000256" key="1">
    <source>
        <dbReference type="ARBA" id="ARBA00011040"/>
    </source>
</evidence>
<dbReference type="NCBIfam" id="TIGR00345">
    <property type="entry name" value="GET3_arsA_TRC40"/>
    <property type="match status" value="1"/>
</dbReference>
<comment type="similarity">
    <text evidence="1">Belongs to the arsA ATPase family.</text>
</comment>